<reference evidence="3 4" key="1">
    <citation type="submission" date="2020-08" db="EMBL/GenBank/DDBJ databases">
        <title>Genomic Encyclopedia of Type Strains, Phase III (KMG-III): the genomes of soil and plant-associated and newly described type strains.</title>
        <authorList>
            <person name="Whitman W."/>
        </authorList>
    </citation>
    <scope>NUCLEOTIDE SEQUENCE [LARGE SCALE GENOMIC DNA]</scope>
    <source>
        <strain evidence="3 4">CECT 3273</strain>
    </source>
</reference>
<dbReference type="Pfam" id="PF13276">
    <property type="entry name" value="HTH_21"/>
    <property type="match status" value="1"/>
</dbReference>
<evidence type="ECO:0000313" key="4">
    <source>
        <dbReference type="Proteomes" id="UP000579523"/>
    </source>
</evidence>
<gene>
    <name evidence="3" type="ORF">FHS37_007815</name>
</gene>
<dbReference type="AlphaFoldDB" id="A0A7W7VB41"/>
<accession>A0A7W7VB41</accession>
<dbReference type="Proteomes" id="UP000579523">
    <property type="component" value="Unassembled WGS sequence"/>
</dbReference>
<dbReference type="EMBL" id="JACHJI010000041">
    <property type="protein sequence ID" value="MBB4903718.1"/>
    <property type="molecule type" value="Genomic_DNA"/>
</dbReference>
<protein>
    <submittedName>
        <fullName evidence="3">Transposase InsO family protein</fullName>
    </submittedName>
</protein>
<proteinExistence type="predicted"/>
<evidence type="ECO:0000256" key="1">
    <source>
        <dbReference type="SAM" id="MobiDB-lite"/>
    </source>
</evidence>
<feature type="domain" description="HTH-like" evidence="2">
    <location>
        <begin position="46"/>
        <end position="102"/>
    </location>
</feature>
<evidence type="ECO:0000259" key="2">
    <source>
        <dbReference type="Pfam" id="PF13276"/>
    </source>
</evidence>
<sequence>MSVHPFIEAEKQAGHSVKRACELLKVSRAAFCARRAGAVDPRAVQDEELTEQITAVRARSRGTYGAPRIHAVLQHEGAVCGRRRIARLMRAAGLVGRHRRRRHRTTVPDPHAVTRPTWFCAASGPTRRRPTPAGAVTSPISRPTRAGSTWPPSSTSPPGEWSAGPPPTI</sequence>
<dbReference type="PANTHER" id="PTHR46889">
    <property type="entry name" value="TRANSPOSASE INSF FOR INSERTION SEQUENCE IS3B-RELATED"/>
    <property type="match status" value="1"/>
</dbReference>
<dbReference type="InterPro" id="IPR025948">
    <property type="entry name" value="HTH-like_dom"/>
</dbReference>
<evidence type="ECO:0000313" key="3">
    <source>
        <dbReference type="EMBL" id="MBB4903718.1"/>
    </source>
</evidence>
<keyword evidence="4" id="KW-1185">Reference proteome</keyword>
<feature type="region of interest" description="Disordered" evidence="1">
    <location>
        <begin position="121"/>
        <end position="169"/>
    </location>
</feature>
<organism evidence="3 4">
    <name type="scientific">Streptomyces griseomycini</name>
    <dbReference type="NCBI Taxonomy" id="66895"/>
    <lineage>
        <taxon>Bacteria</taxon>
        <taxon>Bacillati</taxon>
        <taxon>Actinomycetota</taxon>
        <taxon>Actinomycetes</taxon>
        <taxon>Kitasatosporales</taxon>
        <taxon>Streptomycetaceae</taxon>
        <taxon>Streptomyces</taxon>
    </lineage>
</organism>
<comment type="caution">
    <text evidence="3">The sequence shown here is derived from an EMBL/GenBank/DDBJ whole genome shotgun (WGS) entry which is preliminary data.</text>
</comment>
<dbReference type="RefSeq" id="WP_184829921.1">
    <property type="nucleotide sequence ID" value="NZ_JACHJI010000041.1"/>
</dbReference>
<dbReference type="InterPro" id="IPR050900">
    <property type="entry name" value="Transposase_IS3/IS150/IS904"/>
</dbReference>
<dbReference type="PANTHER" id="PTHR46889:SF4">
    <property type="entry name" value="TRANSPOSASE INSO FOR INSERTION SEQUENCE ELEMENT IS911B-RELATED"/>
    <property type="match status" value="1"/>
</dbReference>
<name>A0A7W7VB41_9ACTN</name>
<feature type="compositionally biased region" description="Low complexity" evidence="1">
    <location>
        <begin position="147"/>
        <end position="162"/>
    </location>
</feature>